<dbReference type="PROSITE" id="PS01174">
    <property type="entry name" value="LIPASE_GDXG_SER"/>
    <property type="match status" value="1"/>
</dbReference>
<evidence type="ECO:0000256" key="1">
    <source>
        <dbReference type="ARBA" id="ARBA00010515"/>
    </source>
</evidence>
<proteinExistence type="inferred from homology"/>
<dbReference type="AlphaFoldDB" id="A0A0P7BF18"/>
<dbReference type="PANTHER" id="PTHR48081:SF8">
    <property type="entry name" value="ALPHA_BETA HYDROLASE FOLD-3 DOMAIN-CONTAINING PROTEIN-RELATED"/>
    <property type="match status" value="1"/>
</dbReference>
<dbReference type="InterPro" id="IPR050300">
    <property type="entry name" value="GDXG_lipolytic_enzyme"/>
</dbReference>
<name>A0A0P7BF18_9HYPO</name>
<keyword evidence="6" id="KW-1185">Reference proteome</keyword>
<dbReference type="PANTHER" id="PTHR48081">
    <property type="entry name" value="AB HYDROLASE SUPERFAMILY PROTEIN C4A8.06C"/>
    <property type="match status" value="1"/>
</dbReference>
<dbReference type="EMBL" id="LKCW01000103">
    <property type="protein sequence ID" value="KPM39545.1"/>
    <property type="molecule type" value="Genomic_DNA"/>
</dbReference>
<keyword evidence="2" id="KW-0378">Hydrolase</keyword>
<evidence type="ECO:0000256" key="2">
    <source>
        <dbReference type="ARBA" id="ARBA00022801"/>
    </source>
</evidence>
<dbReference type="GO" id="GO:0016787">
    <property type="term" value="F:hydrolase activity"/>
    <property type="evidence" value="ECO:0007669"/>
    <property type="project" value="UniProtKB-KW"/>
</dbReference>
<evidence type="ECO:0000256" key="3">
    <source>
        <dbReference type="PROSITE-ProRule" id="PRU10038"/>
    </source>
</evidence>
<protein>
    <recommendedName>
        <fullName evidence="4">Alpha/beta hydrolase fold-3 domain-containing protein</fullName>
    </recommendedName>
</protein>
<reference evidence="5 6" key="1">
    <citation type="submission" date="2015-09" db="EMBL/GenBank/DDBJ databases">
        <title>Draft genome of a European isolate of the apple canker pathogen Neonectria ditissima.</title>
        <authorList>
            <person name="Gomez-Cortecero A."/>
            <person name="Harrison R.J."/>
            <person name="Armitage A.D."/>
        </authorList>
    </citation>
    <scope>NUCLEOTIDE SEQUENCE [LARGE SCALE GENOMIC DNA]</scope>
    <source>
        <strain evidence="5 6">R09/05</strain>
    </source>
</reference>
<comment type="caution">
    <text evidence="5">The sequence shown here is derived from an EMBL/GenBank/DDBJ whole genome shotgun (WGS) entry which is preliminary data.</text>
</comment>
<evidence type="ECO:0000259" key="4">
    <source>
        <dbReference type="Pfam" id="PF07859"/>
    </source>
</evidence>
<sequence length="352" mass="39029">MEEAHSLPTGLIVHERDDIHVLTRLLQATLRPFKPLLVTPAKKQPKTTRLRVPKQTQKQCIVNERQVQGLWVYDLQNRLSVQSQDTANQQNVTRILYFAGGGWQAPPSSHHWAFCTELVKRLHRTIVTVISCPLAPANPASVAFPQIERAYGALSTESSNADEKLVVAGDSSGGNIALCLVIWTLMKGARKSTKPPVAIVAISPTTDLSHRLNEIEAVEKLDPIMTRSLIESTARVWSPGVKSPETADAALSELNGRAYQLDWSFDDPRVSPIKADLSVLVQHRVKVLGVIGTHDVLAPEAIDFLQTCKDEGVGGEWLLWKSQMHCFPLAFRYGLQESKEAVKWIIEAVEKC</sequence>
<accession>A0A0P7BF18</accession>
<dbReference type="OrthoDB" id="2152029at2759"/>
<gene>
    <name evidence="5" type="ORF">AK830_g7002</name>
</gene>
<feature type="active site" evidence="3">
    <location>
        <position position="171"/>
    </location>
</feature>
<dbReference type="InterPro" id="IPR013094">
    <property type="entry name" value="AB_hydrolase_3"/>
</dbReference>
<evidence type="ECO:0000313" key="6">
    <source>
        <dbReference type="Proteomes" id="UP000050424"/>
    </source>
</evidence>
<dbReference type="SUPFAM" id="SSF53474">
    <property type="entry name" value="alpha/beta-Hydrolases"/>
    <property type="match status" value="1"/>
</dbReference>
<dbReference type="InterPro" id="IPR033140">
    <property type="entry name" value="Lipase_GDXG_put_SER_AS"/>
</dbReference>
<dbReference type="Gene3D" id="3.40.50.1820">
    <property type="entry name" value="alpha/beta hydrolase"/>
    <property type="match status" value="1"/>
</dbReference>
<organism evidence="5 6">
    <name type="scientific">Neonectria ditissima</name>
    <dbReference type="NCBI Taxonomy" id="78410"/>
    <lineage>
        <taxon>Eukaryota</taxon>
        <taxon>Fungi</taxon>
        <taxon>Dikarya</taxon>
        <taxon>Ascomycota</taxon>
        <taxon>Pezizomycotina</taxon>
        <taxon>Sordariomycetes</taxon>
        <taxon>Hypocreomycetidae</taxon>
        <taxon>Hypocreales</taxon>
        <taxon>Nectriaceae</taxon>
        <taxon>Neonectria</taxon>
    </lineage>
</organism>
<dbReference type="Proteomes" id="UP000050424">
    <property type="component" value="Unassembled WGS sequence"/>
</dbReference>
<evidence type="ECO:0000313" key="5">
    <source>
        <dbReference type="EMBL" id="KPM39545.1"/>
    </source>
</evidence>
<feature type="domain" description="Alpha/beta hydrolase fold-3" evidence="4">
    <location>
        <begin position="95"/>
        <end position="328"/>
    </location>
</feature>
<comment type="similarity">
    <text evidence="1">Belongs to the 'GDXG' lipolytic enzyme family.</text>
</comment>
<dbReference type="Pfam" id="PF07859">
    <property type="entry name" value="Abhydrolase_3"/>
    <property type="match status" value="1"/>
</dbReference>
<dbReference type="STRING" id="78410.A0A0P7BF18"/>
<dbReference type="InterPro" id="IPR029058">
    <property type="entry name" value="AB_hydrolase_fold"/>
</dbReference>